<keyword evidence="3" id="KW-0689">Ribosomal protein</keyword>
<keyword evidence="4" id="KW-1185">Reference proteome</keyword>
<protein>
    <submittedName>
        <fullName evidence="3">60s ribosomal protein l3</fullName>
    </submittedName>
</protein>
<dbReference type="STRING" id="5353.A0A1Q3ELS8"/>
<evidence type="ECO:0000259" key="2">
    <source>
        <dbReference type="PROSITE" id="PS50137"/>
    </source>
</evidence>
<dbReference type="SMART" id="SM00358">
    <property type="entry name" value="DSRM"/>
    <property type="match status" value="1"/>
</dbReference>
<gene>
    <name evidence="3" type="ORF">LENED_010208</name>
</gene>
<evidence type="ECO:0000313" key="3">
    <source>
        <dbReference type="EMBL" id="GAW08162.1"/>
    </source>
</evidence>
<name>A0A1Q3ELS8_LENED</name>
<evidence type="ECO:0000256" key="1">
    <source>
        <dbReference type="PROSITE-ProRule" id="PRU00266"/>
    </source>
</evidence>
<evidence type="ECO:0000313" key="4">
    <source>
        <dbReference type="Proteomes" id="UP000188533"/>
    </source>
</evidence>
<dbReference type="Pfam" id="PF22892">
    <property type="entry name" value="DSRM_MRPL44"/>
    <property type="match status" value="1"/>
</dbReference>
<dbReference type="InterPro" id="IPR044443">
    <property type="entry name" value="Ribosomal_mL44_DSRM_fung"/>
</dbReference>
<dbReference type="EMBL" id="BDGU01000589">
    <property type="protein sequence ID" value="GAW08162.1"/>
    <property type="molecule type" value="Genomic_DNA"/>
</dbReference>
<reference evidence="3 4" key="1">
    <citation type="submission" date="2016-08" db="EMBL/GenBank/DDBJ databases">
        <authorList>
            <consortium name="Lentinula edodes genome sequencing consortium"/>
            <person name="Sakamoto Y."/>
            <person name="Nakade K."/>
            <person name="Sato S."/>
            <person name="Yoshida Y."/>
            <person name="Miyazaki K."/>
            <person name="Natsume S."/>
            <person name="Konno N."/>
        </authorList>
    </citation>
    <scope>NUCLEOTIDE SEQUENCE [LARGE SCALE GENOMIC DNA]</scope>
    <source>
        <strain evidence="3 4">NBRC 111202</strain>
    </source>
</reference>
<dbReference type="PROSITE" id="PS50137">
    <property type="entry name" value="DS_RBD"/>
    <property type="match status" value="1"/>
</dbReference>
<dbReference type="SUPFAM" id="SSF54768">
    <property type="entry name" value="dsRNA-binding domain-like"/>
    <property type="match status" value="1"/>
</dbReference>
<keyword evidence="3" id="KW-0687">Ribonucleoprotein</keyword>
<comment type="caution">
    <text evidence="3">The sequence shown here is derived from an EMBL/GenBank/DDBJ whole genome shotgun (WGS) entry which is preliminary data.</text>
</comment>
<dbReference type="CDD" id="cd19873">
    <property type="entry name" value="DSRM_MRPL3_like"/>
    <property type="match status" value="1"/>
</dbReference>
<dbReference type="GO" id="GO:0005840">
    <property type="term" value="C:ribosome"/>
    <property type="evidence" value="ECO:0007669"/>
    <property type="project" value="UniProtKB-KW"/>
</dbReference>
<dbReference type="GO" id="GO:0003725">
    <property type="term" value="F:double-stranded RNA binding"/>
    <property type="evidence" value="ECO:0007669"/>
    <property type="project" value="InterPro"/>
</dbReference>
<accession>A0A1Q3ELS8</accession>
<feature type="domain" description="DRBM" evidence="2">
    <location>
        <begin position="50"/>
        <end position="120"/>
    </location>
</feature>
<dbReference type="Proteomes" id="UP000188533">
    <property type="component" value="Unassembled WGS sequence"/>
</dbReference>
<dbReference type="Gene3D" id="3.30.160.20">
    <property type="match status" value="1"/>
</dbReference>
<dbReference type="AlphaFoldDB" id="A0A1Q3ELS8"/>
<organism evidence="3 4">
    <name type="scientific">Lentinula edodes</name>
    <name type="common">Shiitake mushroom</name>
    <name type="synonym">Lentinus edodes</name>
    <dbReference type="NCBI Taxonomy" id="5353"/>
    <lineage>
        <taxon>Eukaryota</taxon>
        <taxon>Fungi</taxon>
        <taxon>Dikarya</taxon>
        <taxon>Basidiomycota</taxon>
        <taxon>Agaricomycotina</taxon>
        <taxon>Agaricomycetes</taxon>
        <taxon>Agaricomycetidae</taxon>
        <taxon>Agaricales</taxon>
        <taxon>Marasmiineae</taxon>
        <taxon>Omphalotaceae</taxon>
        <taxon>Lentinula</taxon>
    </lineage>
</organism>
<dbReference type="InterPro" id="IPR044444">
    <property type="entry name" value="Ribosomal_mL44_DSRM_metazoa"/>
</dbReference>
<reference evidence="3 4" key="2">
    <citation type="submission" date="2017-02" db="EMBL/GenBank/DDBJ databases">
        <title>A genome survey and senescence transcriptome analysis in Lentinula edodes.</title>
        <authorList>
            <person name="Sakamoto Y."/>
            <person name="Nakade K."/>
            <person name="Sato S."/>
            <person name="Yoshida Y."/>
            <person name="Miyazaki K."/>
            <person name="Natsume S."/>
            <person name="Konno N."/>
        </authorList>
    </citation>
    <scope>NUCLEOTIDE SEQUENCE [LARGE SCALE GENOMIC DNA]</scope>
    <source>
        <strain evidence="3 4">NBRC 111202</strain>
    </source>
</reference>
<proteinExistence type="predicted"/>
<sequence length="174" mass="19343">MKAAVTAHVGPLPCSNVAQEMGATPLLRWHRSVRASFREVDLRGMIKFLDPKKALLEMVKKFQRELPKSRLLKETGRYSNSPVFVVGIFSGEDQLGEGFGSSLKMAEYRAAEDALLRVYLTRTPPHLIQLPSQTFPMGVGDVYRKAPEGDYKSADLVESEIMYASSGNSFTRSS</sequence>
<keyword evidence="1" id="KW-0694">RNA-binding</keyword>
<dbReference type="InterPro" id="IPR014720">
    <property type="entry name" value="dsRBD_dom"/>
</dbReference>